<dbReference type="Pfam" id="PF02826">
    <property type="entry name" value="2-Hacid_dh_C"/>
    <property type="match status" value="1"/>
</dbReference>
<feature type="domain" description="D-isomer specific 2-hydroxyacid dehydrogenase catalytic" evidence="5">
    <location>
        <begin position="30"/>
        <end position="312"/>
    </location>
</feature>
<evidence type="ECO:0000256" key="2">
    <source>
        <dbReference type="ARBA" id="ARBA00023002"/>
    </source>
</evidence>
<comment type="caution">
    <text evidence="7">The sequence shown here is derived from an EMBL/GenBank/DDBJ whole genome shotgun (WGS) entry which is preliminary data.</text>
</comment>
<dbReference type="SUPFAM" id="SSF52283">
    <property type="entry name" value="Formate/glycerate dehydrogenase catalytic domain-like"/>
    <property type="match status" value="1"/>
</dbReference>
<protein>
    <submittedName>
        <fullName evidence="7">Hydroxyacid dehydrogenase</fullName>
    </submittedName>
</protein>
<feature type="domain" description="D-isomer specific 2-hydroxyacid dehydrogenase NAD-binding" evidence="6">
    <location>
        <begin position="101"/>
        <end position="280"/>
    </location>
</feature>
<name>A0A2M8QAM0_9CHLR</name>
<dbReference type="PANTHER" id="PTHR42789">
    <property type="entry name" value="D-ISOMER SPECIFIC 2-HYDROXYACID DEHYDROGENASE FAMILY PROTEIN (AFU_ORTHOLOGUE AFUA_6G10090)"/>
    <property type="match status" value="1"/>
</dbReference>
<evidence type="ECO:0000259" key="6">
    <source>
        <dbReference type="Pfam" id="PF02826"/>
    </source>
</evidence>
<dbReference type="PROSITE" id="PS00671">
    <property type="entry name" value="D_2_HYDROXYACID_DH_3"/>
    <property type="match status" value="1"/>
</dbReference>
<dbReference type="CDD" id="cd12173">
    <property type="entry name" value="PGDH_4"/>
    <property type="match status" value="1"/>
</dbReference>
<keyword evidence="3" id="KW-0520">NAD</keyword>
<evidence type="ECO:0000313" key="7">
    <source>
        <dbReference type="EMBL" id="PJF46835.1"/>
    </source>
</evidence>
<dbReference type="SUPFAM" id="SSF51735">
    <property type="entry name" value="NAD(P)-binding Rossmann-fold domains"/>
    <property type="match status" value="1"/>
</dbReference>
<dbReference type="InterPro" id="IPR029753">
    <property type="entry name" value="D-isomer_DH_CS"/>
</dbReference>
<dbReference type="InterPro" id="IPR006140">
    <property type="entry name" value="D-isomer_DH_NAD-bd"/>
</dbReference>
<dbReference type="AlphaFoldDB" id="A0A2M8QAM0"/>
<dbReference type="GO" id="GO:0016616">
    <property type="term" value="F:oxidoreductase activity, acting on the CH-OH group of donors, NAD or NADP as acceptor"/>
    <property type="evidence" value="ECO:0007669"/>
    <property type="project" value="InterPro"/>
</dbReference>
<reference evidence="7 8" key="1">
    <citation type="submission" date="2017-11" db="EMBL/GenBank/DDBJ databases">
        <title>Evolution of Phototrophy in the Chloroflexi Phylum Driven by Horizontal Gene Transfer.</title>
        <authorList>
            <person name="Ward L.M."/>
            <person name="Hemp J."/>
            <person name="Shih P.M."/>
            <person name="Mcglynn S.E."/>
            <person name="Fischer W."/>
        </authorList>
    </citation>
    <scope>NUCLEOTIDE SEQUENCE [LARGE SCALE GENOMIC DNA]</scope>
    <source>
        <strain evidence="7">JP3_7</strain>
    </source>
</reference>
<dbReference type="InterPro" id="IPR050857">
    <property type="entry name" value="D-2-hydroxyacid_DH"/>
</dbReference>
<dbReference type="InterPro" id="IPR006139">
    <property type="entry name" value="D-isomer_2_OHA_DH_cat_dom"/>
</dbReference>
<dbReference type="PROSITE" id="PS00670">
    <property type="entry name" value="D_2_HYDROXYACID_DH_2"/>
    <property type="match status" value="1"/>
</dbReference>
<dbReference type="FunFam" id="3.40.50.720:FF:000203">
    <property type="entry name" value="D-3-phosphoglycerate dehydrogenase (SerA)"/>
    <property type="match status" value="1"/>
</dbReference>
<evidence type="ECO:0000313" key="8">
    <source>
        <dbReference type="Proteomes" id="UP000230790"/>
    </source>
</evidence>
<dbReference type="Gene3D" id="3.40.50.720">
    <property type="entry name" value="NAD(P)-binding Rossmann-like Domain"/>
    <property type="match status" value="2"/>
</dbReference>
<dbReference type="EMBL" id="PGTN01000089">
    <property type="protein sequence ID" value="PJF46835.1"/>
    <property type="molecule type" value="Genomic_DNA"/>
</dbReference>
<dbReference type="Proteomes" id="UP000230790">
    <property type="component" value="Unassembled WGS sequence"/>
</dbReference>
<proteinExistence type="inferred from homology"/>
<evidence type="ECO:0000259" key="5">
    <source>
        <dbReference type="Pfam" id="PF00389"/>
    </source>
</evidence>
<dbReference type="PANTHER" id="PTHR42789:SF1">
    <property type="entry name" value="D-ISOMER SPECIFIC 2-HYDROXYACID DEHYDROGENASE FAMILY PROTEIN (AFU_ORTHOLOGUE AFUA_6G10090)"/>
    <property type="match status" value="1"/>
</dbReference>
<dbReference type="GO" id="GO:0051287">
    <property type="term" value="F:NAD binding"/>
    <property type="evidence" value="ECO:0007669"/>
    <property type="project" value="InterPro"/>
</dbReference>
<evidence type="ECO:0000256" key="3">
    <source>
        <dbReference type="ARBA" id="ARBA00023027"/>
    </source>
</evidence>
<gene>
    <name evidence="7" type="ORF">CUN48_11730</name>
</gene>
<keyword evidence="2 4" id="KW-0560">Oxidoreductase</keyword>
<evidence type="ECO:0000256" key="4">
    <source>
        <dbReference type="RuleBase" id="RU003719"/>
    </source>
</evidence>
<sequence length="321" mass="35030">MFKIWLDDTLLPSCAHLLEGIAEPIGPSPTLAGIEEAEAFICPGNVRYDGARMDRAPKLKVIARLGVGYDNIDLAAATARHIPVVYAPDAPTISTAEHAWALIMTVAKKVAQANRAVRITGWESFWGREESKGLELHGRTLGLIGLGRIGSRVARYGLAFDMRVLAFDPYIPPARAQEMGIALAPALEDVLREADIVSLHTPATPETHHFMNAERFAQMKRGALFINVARGALVDEQALAEALRSGQIGGAGLDVFDGEPISPSHPLLAFDNVVVTPHVASRTVAGHHRIWETTLTQALQVLRGERPPHLLNPEIWETRRR</sequence>
<evidence type="ECO:0000256" key="1">
    <source>
        <dbReference type="ARBA" id="ARBA00005854"/>
    </source>
</evidence>
<dbReference type="InterPro" id="IPR036291">
    <property type="entry name" value="NAD(P)-bd_dom_sf"/>
</dbReference>
<accession>A0A2M8QAM0</accession>
<organism evidence="7 8">
    <name type="scientific">Candidatus Thermofonsia Clade 3 bacterium</name>
    <dbReference type="NCBI Taxonomy" id="2364212"/>
    <lineage>
        <taxon>Bacteria</taxon>
        <taxon>Bacillati</taxon>
        <taxon>Chloroflexota</taxon>
        <taxon>Candidatus Thermofontia</taxon>
        <taxon>Candidatus Thermofonsia Clade 3</taxon>
    </lineage>
</organism>
<comment type="similarity">
    <text evidence="1 4">Belongs to the D-isomer specific 2-hydroxyacid dehydrogenase family.</text>
</comment>
<dbReference type="Pfam" id="PF00389">
    <property type="entry name" value="2-Hacid_dh"/>
    <property type="match status" value="1"/>
</dbReference>